<dbReference type="AlphaFoldDB" id="A0A7C9VNQ8"/>
<dbReference type="PANTHER" id="PTHR43625:SF40">
    <property type="entry name" value="ALDO-KETO REDUCTASE YAKC [NADP(+)]"/>
    <property type="match status" value="1"/>
</dbReference>
<dbReference type="GO" id="GO:0005737">
    <property type="term" value="C:cytoplasm"/>
    <property type="evidence" value="ECO:0007669"/>
    <property type="project" value="TreeGrafter"/>
</dbReference>
<reference evidence="3 4" key="1">
    <citation type="submission" date="2020-03" db="EMBL/GenBank/DDBJ databases">
        <title>Isolation and identification of active actinomycetes.</title>
        <authorList>
            <person name="Sun X."/>
        </authorList>
    </citation>
    <scope>NUCLEOTIDE SEQUENCE [LARGE SCALE GENOMIC DNA]</scope>
    <source>
        <strain evidence="3 4">NEAU-D13</strain>
    </source>
</reference>
<proteinExistence type="predicted"/>
<evidence type="ECO:0000256" key="1">
    <source>
        <dbReference type="ARBA" id="ARBA00023002"/>
    </source>
</evidence>
<dbReference type="Proteomes" id="UP000481360">
    <property type="component" value="Unassembled WGS sequence"/>
</dbReference>
<dbReference type="InterPro" id="IPR036812">
    <property type="entry name" value="NAD(P)_OxRdtase_dom_sf"/>
</dbReference>
<dbReference type="InterPro" id="IPR050791">
    <property type="entry name" value="Aldo-Keto_reductase"/>
</dbReference>
<name>A0A7C9VNQ8_9PSEU</name>
<dbReference type="PANTHER" id="PTHR43625">
    <property type="entry name" value="AFLATOXIN B1 ALDEHYDE REDUCTASE"/>
    <property type="match status" value="1"/>
</dbReference>
<keyword evidence="1" id="KW-0560">Oxidoreductase</keyword>
<sequence>MGMSEFYGAGDESESISVIHRALELGVTLLDTADMYGPHLNEELVGRAIAGRRSDVVLATKFGIVRDGDRRGVRGDREYVRSAVEGSLQRLGTDVIDLYYLHRVPADTPIEETVGAMAELVTEGKVRFLGLSEAGALTLRRAHAVHPITALQSEWSLWSRDIEAEIVPTARELGIGLVPYSPLGRGVLTGRFTSAADFGEGDFRGVAQPRFTGSNLDANLKMVAELRALAEERGVTAGQLALAWVQHRGSDVVPIPGTKRIKYLEENVAAAALELSADDLAAIEAAVPASAVAGDRYPDMSSIGR</sequence>
<evidence type="ECO:0000259" key="2">
    <source>
        <dbReference type="Pfam" id="PF00248"/>
    </source>
</evidence>
<dbReference type="EMBL" id="JAAMPJ010000001">
    <property type="protein sequence ID" value="NGY58455.1"/>
    <property type="molecule type" value="Genomic_DNA"/>
</dbReference>
<accession>A0A7C9VNQ8</accession>
<organism evidence="3 4">
    <name type="scientific">Lentzea alba</name>
    <dbReference type="NCBI Taxonomy" id="2714351"/>
    <lineage>
        <taxon>Bacteria</taxon>
        <taxon>Bacillati</taxon>
        <taxon>Actinomycetota</taxon>
        <taxon>Actinomycetes</taxon>
        <taxon>Pseudonocardiales</taxon>
        <taxon>Pseudonocardiaceae</taxon>
        <taxon>Lentzea</taxon>
    </lineage>
</organism>
<gene>
    <name evidence="3" type="ORF">G7043_05835</name>
</gene>
<protein>
    <submittedName>
        <fullName evidence="3">Aldo/keto reductase</fullName>
    </submittedName>
</protein>
<keyword evidence="4" id="KW-1185">Reference proteome</keyword>
<dbReference type="SUPFAM" id="SSF51430">
    <property type="entry name" value="NAD(P)-linked oxidoreductase"/>
    <property type="match status" value="1"/>
</dbReference>
<dbReference type="RefSeq" id="WP_166044954.1">
    <property type="nucleotide sequence ID" value="NZ_JAAMPJ010000001.1"/>
</dbReference>
<dbReference type="Pfam" id="PF00248">
    <property type="entry name" value="Aldo_ket_red"/>
    <property type="match status" value="1"/>
</dbReference>
<dbReference type="Gene3D" id="3.20.20.100">
    <property type="entry name" value="NADP-dependent oxidoreductase domain"/>
    <property type="match status" value="1"/>
</dbReference>
<dbReference type="CDD" id="cd19076">
    <property type="entry name" value="AKR_AKR13A_13D"/>
    <property type="match status" value="1"/>
</dbReference>
<dbReference type="GO" id="GO:0016491">
    <property type="term" value="F:oxidoreductase activity"/>
    <property type="evidence" value="ECO:0007669"/>
    <property type="project" value="UniProtKB-KW"/>
</dbReference>
<evidence type="ECO:0000313" key="4">
    <source>
        <dbReference type="Proteomes" id="UP000481360"/>
    </source>
</evidence>
<dbReference type="InterPro" id="IPR023210">
    <property type="entry name" value="NADP_OxRdtase_dom"/>
</dbReference>
<comment type="caution">
    <text evidence="3">The sequence shown here is derived from an EMBL/GenBank/DDBJ whole genome shotgun (WGS) entry which is preliminary data.</text>
</comment>
<feature type="domain" description="NADP-dependent oxidoreductase" evidence="2">
    <location>
        <begin position="8"/>
        <end position="286"/>
    </location>
</feature>
<evidence type="ECO:0000313" key="3">
    <source>
        <dbReference type="EMBL" id="NGY58455.1"/>
    </source>
</evidence>